<keyword evidence="4 5" id="KW-0472">Membrane</keyword>
<dbReference type="KEGG" id="sfiy:F0344_15460"/>
<feature type="transmembrane region" description="Helical" evidence="5">
    <location>
        <begin position="69"/>
        <end position="86"/>
    </location>
</feature>
<evidence type="ECO:0000256" key="3">
    <source>
        <dbReference type="ARBA" id="ARBA00022989"/>
    </source>
</evidence>
<proteinExistence type="predicted"/>
<organism evidence="6 7">
    <name type="scientific">Streptomyces finlayi</name>
    <dbReference type="NCBI Taxonomy" id="67296"/>
    <lineage>
        <taxon>Bacteria</taxon>
        <taxon>Bacillati</taxon>
        <taxon>Actinomycetota</taxon>
        <taxon>Actinomycetes</taxon>
        <taxon>Kitasatosporales</taxon>
        <taxon>Streptomycetaceae</taxon>
        <taxon>Streptomyces</taxon>
    </lineage>
</organism>
<evidence type="ECO:0000256" key="5">
    <source>
        <dbReference type="SAM" id="Phobius"/>
    </source>
</evidence>
<evidence type="ECO:0000313" key="7">
    <source>
        <dbReference type="Proteomes" id="UP000515307"/>
    </source>
</evidence>
<keyword evidence="7" id="KW-1185">Reference proteome</keyword>
<feature type="transmembrane region" description="Helical" evidence="5">
    <location>
        <begin position="93"/>
        <end position="114"/>
    </location>
</feature>
<evidence type="ECO:0000256" key="4">
    <source>
        <dbReference type="ARBA" id="ARBA00023136"/>
    </source>
</evidence>
<evidence type="ECO:0000313" key="6">
    <source>
        <dbReference type="EMBL" id="QNE75844.1"/>
    </source>
</evidence>
<reference evidence="7" key="1">
    <citation type="submission" date="2019-10" db="EMBL/GenBank/DDBJ databases">
        <title>Antimicrobial potential of Antarctic Bacteria.</title>
        <authorList>
            <person name="Benaud N."/>
            <person name="Edwards R.J."/>
            <person name="Ferrari B.C."/>
        </authorList>
    </citation>
    <scope>NUCLEOTIDE SEQUENCE [LARGE SCALE GENOMIC DNA]</scope>
    <source>
        <strain evidence="7">NBSH44</strain>
    </source>
</reference>
<keyword evidence="3 5" id="KW-1133">Transmembrane helix</keyword>
<evidence type="ECO:0000256" key="1">
    <source>
        <dbReference type="ARBA" id="ARBA00004141"/>
    </source>
</evidence>
<dbReference type="InterPro" id="IPR046862">
    <property type="entry name" value="Rhomboid_2"/>
</dbReference>
<gene>
    <name evidence="6" type="ORF">F0344_15460</name>
</gene>
<comment type="subcellular location">
    <subcellularLocation>
        <location evidence="1">Membrane</location>
        <topology evidence="1">Multi-pass membrane protein</topology>
    </subcellularLocation>
</comment>
<protein>
    <submittedName>
        <fullName evidence="6">Uncharacterized protein</fullName>
    </submittedName>
</protein>
<dbReference type="InterPro" id="IPR035952">
    <property type="entry name" value="Rhomboid-like_sf"/>
</dbReference>
<feature type="transmembrane region" description="Helical" evidence="5">
    <location>
        <begin position="157"/>
        <end position="177"/>
    </location>
</feature>
<dbReference type="SUPFAM" id="SSF144091">
    <property type="entry name" value="Rhomboid-like"/>
    <property type="match status" value="1"/>
</dbReference>
<sequence>MPRKRPAARALTAIRRWITGAPGTYTWLILLLLTTVFAQELPAQPSASLHVLMDDPLRVLLPGALRIDGGHWLLYAALFTVFHATAEHWLGTLRWLTVAAAAQFLAPFVTAAVLTWAVRHGHAPPYAVHTPGTGPGYALAGVAAVLTYRIPRPWRALYAFAVLVAHAVPLVSGSTFAELGHSTAVLTGLACYPLVRALPRCETRGATAQ</sequence>
<feature type="transmembrane region" description="Helical" evidence="5">
    <location>
        <begin position="134"/>
        <end position="150"/>
    </location>
</feature>
<keyword evidence="2 5" id="KW-0812">Transmembrane</keyword>
<accession>A0A7G7BKH9</accession>
<dbReference type="GO" id="GO:0016020">
    <property type="term" value="C:membrane"/>
    <property type="evidence" value="ECO:0007669"/>
    <property type="project" value="UniProtKB-SubCell"/>
</dbReference>
<dbReference type="AlphaFoldDB" id="A0A7G7BKH9"/>
<evidence type="ECO:0000256" key="2">
    <source>
        <dbReference type="ARBA" id="ARBA00022692"/>
    </source>
</evidence>
<dbReference type="Pfam" id="PF20401">
    <property type="entry name" value="Rhomboid_2"/>
    <property type="match status" value="1"/>
</dbReference>
<dbReference type="EMBL" id="CP045702">
    <property type="protein sequence ID" value="QNE75844.1"/>
    <property type="molecule type" value="Genomic_DNA"/>
</dbReference>
<dbReference type="Proteomes" id="UP000515307">
    <property type="component" value="Chromosome"/>
</dbReference>
<name>A0A7G7BKH9_9ACTN</name>